<dbReference type="AlphaFoldDB" id="A0A1X9YN91"/>
<name>A0A1X9YN91_9BACT</name>
<dbReference type="Proteomes" id="UP000266292">
    <property type="component" value="Chromosome"/>
</dbReference>
<dbReference type="KEGG" id="pact:CA264_01890"/>
<proteinExistence type="predicted"/>
<dbReference type="RefSeq" id="WP_025604126.1">
    <property type="nucleotide sequence ID" value="NZ_CP021235.1"/>
</dbReference>
<evidence type="ECO:0000313" key="2">
    <source>
        <dbReference type="Proteomes" id="UP000266292"/>
    </source>
</evidence>
<gene>
    <name evidence="1" type="ORF">CA264_01890</name>
</gene>
<evidence type="ECO:0000313" key="1">
    <source>
        <dbReference type="EMBL" id="ARS34291.1"/>
    </source>
</evidence>
<protein>
    <submittedName>
        <fullName evidence="1">Uncharacterized protein</fullName>
    </submittedName>
</protein>
<dbReference type="EMBL" id="CP021235">
    <property type="protein sequence ID" value="ARS34291.1"/>
    <property type="molecule type" value="Genomic_DNA"/>
</dbReference>
<organism evidence="1 2">
    <name type="scientific">Pontibacter actiniarum</name>
    <dbReference type="NCBI Taxonomy" id="323450"/>
    <lineage>
        <taxon>Bacteria</taxon>
        <taxon>Pseudomonadati</taxon>
        <taxon>Bacteroidota</taxon>
        <taxon>Cytophagia</taxon>
        <taxon>Cytophagales</taxon>
        <taxon>Hymenobacteraceae</taxon>
        <taxon>Pontibacter</taxon>
    </lineage>
</organism>
<keyword evidence="2" id="KW-1185">Reference proteome</keyword>
<accession>A0A1X9YN91</accession>
<sequence length="151" mass="17680">MDEQSTRNKQTTLQLYNTVLPAMAEHIHRNITPVLPLFHDFKLERLIDTWTKDPAADPDESVSVENGNVQQLGLKLRLEGFQRAGAEAFDISKDLLFKLEHHSYTVGPNKNDSWLEKEYHQKWEKSEYETIAEKWSEELIEELTQRLEKLS</sequence>
<dbReference type="STRING" id="709015.GCA_000472485_00372"/>
<reference evidence="2" key="1">
    <citation type="submission" date="2017-05" db="EMBL/GenBank/DDBJ databases">
        <authorList>
            <person name="Ray J."/>
            <person name="Price M."/>
            <person name="Deutschbauer A."/>
        </authorList>
    </citation>
    <scope>NUCLEOTIDE SEQUENCE [LARGE SCALE GENOMIC DNA]</scope>
    <source>
        <strain evidence="2">DSM 19842</strain>
    </source>
</reference>
<dbReference type="OrthoDB" id="852355at2"/>